<sequence length="325" mass="37074">MKKIIKILVFFVVLIAFLGVLNRYQDAIRPRLVPIIDSIATRLGFMSPPCTEPLAYSLGTFDEEFDISKEYFLSVLADAEAIWEKPFGKELFIYQEDVKGEDALTVNLVYDYRQQATSKLAGLGIVVENNRASYDALKAEFNRLKTEFAKAERDYDARVESFNARQKVYEEKVEYWNKRGGAPKKEYEELQEEKSELDREVNELQAMQAELNETVSEINAMVVVLNRLVSSLNISVENYNTIGASRGETFTEGVYSFDGRNREIDIYEFSTRGKLVRVLAHELGHALGLEHVADGKAIMYELNEGSNESLTEADLVELRARCRIE</sequence>
<keyword evidence="1" id="KW-0645">Protease</keyword>
<name>A0A1F6VEI9_9BACT</name>
<dbReference type="EMBL" id="MFTS01000006">
    <property type="protein sequence ID" value="OGI68012.1"/>
    <property type="molecule type" value="Genomic_DNA"/>
</dbReference>
<dbReference type="Gene3D" id="3.40.390.10">
    <property type="entry name" value="Collagenase (Catalytic Domain)"/>
    <property type="match status" value="1"/>
</dbReference>
<keyword evidence="3" id="KW-0378">Hydrolase</keyword>
<proteinExistence type="predicted"/>
<evidence type="ECO:0000256" key="1">
    <source>
        <dbReference type="ARBA" id="ARBA00022670"/>
    </source>
</evidence>
<evidence type="ECO:0000259" key="6">
    <source>
        <dbReference type="Pfam" id="PF00413"/>
    </source>
</evidence>
<feature type="domain" description="Peptidase M10 metallopeptidase" evidence="6">
    <location>
        <begin position="270"/>
        <end position="314"/>
    </location>
</feature>
<dbReference type="Proteomes" id="UP000178235">
    <property type="component" value="Unassembled WGS sequence"/>
</dbReference>
<gene>
    <name evidence="7" type="ORF">A2738_00355</name>
</gene>
<dbReference type="GO" id="GO:0006508">
    <property type="term" value="P:proteolysis"/>
    <property type="evidence" value="ECO:0007669"/>
    <property type="project" value="UniProtKB-KW"/>
</dbReference>
<dbReference type="InterPro" id="IPR001818">
    <property type="entry name" value="Pept_M10_metallopeptidase"/>
</dbReference>
<accession>A0A1F6VEI9</accession>
<keyword evidence="4" id="KW-0862">Zinc</keyword>
<comment type="caution">
    <text evidence="7">The sequence shown here is derived from an EMBL/GenBank/DDBJ whole genome shotgun (WGS) entry which is preliminary data.</text>
</comment>
<reference evidence="7 8" key="1">
    <citation type="journal article" date="2016" name="Nat. Commun.">
        <title>Thousands of microbial genomes shed light on interconnected biogeochemical processes in an aquifer system.</title>
        <authorList>
            <person name="Anantharaman K."/>
            <person name="Brown C.T."/>
            <person name="Hug L.A."/>
            <person name="Sharon I."/>
            <person name="Castelle C.J."/>
            <person name="Probst A.J."/>
            <person name="Thomas B.C."/>
            <person name="Singh A."/>
            <person name="Wilkins M.J."/>
            <person name="Karaoz U."/>
            <person name="Brodie E.L."/>
            <person name="Williams K.H."/>
            <person name="Hubbard S.S."/>
            <person name="Banfield J.F."/>
        </authorList>
    </citation>
    <scope>NUCLEOTIDE SEQUENCE [LARGE SCALE GENOMIC DNA]</scope>
</reference>
<feature type="coiled-coil region" evidence="5">
    <location>
        <begin position="127"/>
        <end position="154"/>
    </location>
</feature>
<protein>
    <recommendedName>
        <fullName evidence="6">Peptidase M10 metallopeptidase domain-containing protein</fullName>
    </recommendedName>
</protein>
<dbReference type="GO" id="GO:0031012">
    <property type="term" value="C:extracellular matrix"/>
    <property type="evidence" value="ECO:0007669"/>
    <property type="project" value="InterPro"/>
</dbReference>
<feature type="coiled-coil region" evidence="5">
    <location>
        <begin position="187"/>
        <end position="221"/>
    </location>
</feature>
<evidence type="ECO:0000256" key="3">
    <source>
        <dbReference type="ARBA" id="ARBA00022801"/>
    </source>
</evidence>
<organism evidence="7 8">
    <name type="scientific">Candidatus Nomurabacteria bacterium RIFCSPHIGHO2_01_FULL_42_15</name>
    <dbReference type="NCBI Taxonomy" id="1801742"/>
    <lineage>
        <taxon>Bacteria</taxon>
        <taxon>Candidatus Nomuraibacteriota</taxon>
    </lineage>
</organism>
<dbReference type="InterPro" id="IPR024079">
    <property type="entry name" value="MetalloPept_cat_dom_sf"/>
</dbReference>
<dbReference type="AlphaFoldDB" id="A0A1F6VEI9"/>
<evidence type="ECO:0000313" key="8">
    <source>
        <dbReference type="Proteomes" id="UP000178235"/>
    </source>
</evidence>
<evidence type="ECO:0000256" key="4">
    <source>
        <dbReference type="ARBA" id="ARBA00022833"/>
    </source>
</evidence>
<evidence type="ECO:0000256" key="2">
    <source>
        <dbReference type="ARBA" id="ARBA00022723"/>
    </source>
</evidence>
<dbReference type="GO" id="GO:0008270">
    <property type="term" value="F:zinc ion binding"/>
    <property type="evidence" value="ECO:0007669"/>
    <property type="project" value="InterPro"/>
</dbReference>
<keyword evidence="2" id="KW-0479">Metal-binding</keyword>
<dbReference type="GO" id="GO:0004222">
    <property type="term" value="F:metalloendopeptidase activity"/>
    <property type="evidence" value="ECO:0007669"/>
    <property type="project" value="InterPro"/>
</dbReference>
<evidence type="ECO:0000256" key="5">
    <source>
        <dbReference type="SAM" id="Coils"/>
    </source>
</evidence>
<keyword evidence="5" id="KW-0175">Coiled coil</keyword>
<evidence type="ECO:0000313" key="7">
    <source>
        <dbReference type="EMBL" id="OGI68012.1"/>
    </source>
</evidence>
<dbReference type="Pfam" id="PF00413">
    <property type="entry name" value="Peptidase_M10"/>
    <property type="match status" value="1"/>
</dbReference>
<dbReference type="SUPFAM" id="SSF55486">
    <property type="entry name" value="Metalloproteases ('zincins'), catalytic domain"/>
    <property type="match status" value="1"/>
</dbReference>